<keyword evidence="15" id="KW-1185">Reference proteome</keyword>
<dbReference type="EC" id="3.6.1.55" evidence="11"/>
<evidence type="ECO:0000256" key="9">
    <source>
        <dbReference type="ARBA" id="ARBA00023204"/>
    </source>
</evidence>
<keyword evidence="3" id="KW-0515">Mutator protein</keyword>
<keyword evidence="9" id="KW-0234">DNA repair</keyword>
<dbReference type="Pfam" id="PF00293">
    <property type="entry name" value="NUDIX"/>
    <property type="match status" value="1"/>
</dbReference>
<evidence type="ECO:0000256" key="8">
    <source>
        <dbReference type="ARBA" id="ARBA00022842"/>
    </source>
</evidence>
<evidence type="ECO:0000256" key="12">
    <source>
        <dbReference type="RuleBase" id="RU003476"/>
    </source>
</evidence>
<dbReference type="PROSITE" id="PS00893">
    <property type="entry name" value="NUDIX_BOX"/>
    <property type="match status" value="1"/>
</dbReference>
<dbReference type="PANTHER" id="PTHR47707">
    <property type="entry name" value="8-OXO-DGTP DIPHOSPHATASE"/>
    <property type="match status" value="1"/>
</dbReference>
<evidence type="ECO:0000256" key="7">
    <source>
        <dbReference type="ARBA" id="ARBA00022801"/>
    </source>
</evidence>
<dbReference type="EMBL" id="AEDQ01000003">
    <property type="protein sequence ID" value="EFL44696.1"/>
    <property type="molecule type" value="Genomic_DNA"/>
</dbReference>
<keyword evidence="4" id="KW-0235">DNA replication</keyword>
<dbReference type="InterPro" id="IPR020084">
    <property type="entry name" value="NUDIX_hydrolase_CS"/>
</dbReference>
<evidence type="ECO:0000256" key="4">
    <source>
        <dbReference type="ARBA" id="ARBA00022705"/>
    </source>
</evidence>
<evidence type="ECO:0000256" key="6">
    <source>
        <dbReference type="ARBA" id="ARBA00022763"/>
    </source>
</evidence>
<evidence type="ECO:0000256" key="5">
    <source>
        <dbReference type="ARBA" id="ARBA00022723"/>
    </source>
</evidence>
<comment type="similarity">
    <text evidence="2 12">Belongs to the Nudix hydrolase family.</text>
</comment>
<keyword evidence="7 12" id="KW-0378">Hydrolase</keyword>
<evidence type="ECO:0000313" key="15">
    <source>
        <dbReference type="Proteomes" id="UP000004431"/>
    </source>
</evidence>
<keyword evidence="8" id="KW-0460">Magnesium</keyword>
<dbReference type="PANTHER" id="PTHR47707:SF1">
    <property type="entry name" value="NUDIX HYDROLASE FAMILY PROTEIN"/>
    <property type="match status" value="1"/>
</dbReference>
<dbReference type="InterPro" id="IPR015797">
    <property type="entry name" value="NUDIX_hydrolase-like_dom_sf"/>
</dbReference>
<dbReference type="Gene3D" id="3.90.79.10">
    <property type="entry name" value="Nucleoside Triphosphate Pyrophosphohydrolase"/>
    <property type="match status" value="1"/>
</dbReference>
<dbReference type="PROSITE" id="PS51462">
    <property type="entry name" value="NUDIX"/>
    <property type="match status" value="1"/>
</dbReference>
<evidence type="ECO:0000313" key="14">
    <source>
        <dbReference type="EMBL" id="EFL44696.1"/>
    </source>
</evidence>
<comment type="caution">
    <text evidence="14">The sequence shown here is derived from an EMBL/GenBank/DDBJ whole genome shotgun (WGS) entry which is preliminary data.</text>
</comment>
<comment type="cofactor">
    <cofactor evidence="1">
        <name>Mg(2+)</name>
        <dbReference type="ChEBI" id="CHEBI:18420"/>
    </cofactor>
</comment>
<organism evidence="14 15">
    <name type="scientific">Fannyhessea vaginae PB189-T1-4</name>
    <dbReference type="NCBI Taxonomy" id="866774"/>
    <lineage>
        <taxon>Bacteria</taxon>
        <taxon>Bacillati</taxon>
        <taxon>Actinomycetota</taxon>
        <taxon>Coriobacteriia</taxon>
        <taxon>Coriobacteriales</taxon>
        <taxon>Atopobiaceae</taxon>
        <taxon>Fannyhessea</taxon>
    </lineage>
</organism>
<dbReference type="GO" id="GO:0016787">
    <property type="term" value="F:hydrolase activity"/>
    <property type="evidence" value="ECO:0007669"/>
    <property type="project" value="UniProtKB-KW"/>
</dbReference>
<evidence type="ECO:0000256" key="3">
    <source>
        <dbReference type="ARBA" id="ARBA00022457"/>
    </source>
</evidence>
<dbReference type="CDD" id="cd03425">
    <property type="entry name" value="NUDIX_MutT_NudA_like"/>
    <property type="match status" value="1"/>
</dbReference>
<sequence length="150" mass="17027">MHARLCAEKDVMETRHVVCAVIEHDQRILAAKRLEPVNGKYWEFPGGKVEENEDATQALVREISEELDITLESVWPLEKTRVTLPDGAIELEAFGTHLPQGQTPKLHVHSEFMWVSYDQLFDVDWLDADAAIMQAVAMSWGDLFYGSRGC</sequence>
<keyword evidence="6" id="KW-0227">DNA damage</keyword>
<dbReference type="Proteomes" id="UP000004431">
    <property type="component" value="Unassembled WGS sequence"/>
</dbReference>
<dbReference type="PRINTS" id="PR00502">
    <property type="entry name" value="NUDIXFAMILY"/>
</dbReference>
<dbReference type="InterPro" id="IPR000086">
    <property type="entry name" value="NUDIX_hydrolase_dom"/>
</dbReference>
<evidence type="ECO:0000256" key="1">
    <source>
        <dbReference type="ARBA" id="ARBA00001946"/>
    </source>
</evidence>
<dbReference type="SUPFAM" id="SSF55811">
    <property type="entry name" value="Nudix"/>
    <property type="match status" value="1"/>
</dbReference>
<keyword evidence="5" id="KW-0479">Metal-binding</keyword>
<feature type="domain" description="Nudix hydrolase" evidence="13">
    <location>
        <begin position="12"/>
        <end position="138"/>
    </location>
</feature>
<comment type="catalytic activity">
    <reaction evidence="10">
        <text>8-oxo-dGTP + H2O = 8-oxo-dGMP + diphosphate + H(+)</text>
        <dbReference type="Rhea" id="RHEA:31575"/>
        <dbReference type="ChEBI" id="CHEBI:15377"/>
        <dbReference type="ChEBI" id="CHEBI:15378"/>
        <dbReference type="ChEBI" id="CHEBI:33019"/>
        <dbReference type="ChEBI" id="CHEBI:63224"/>
        <dbReference type="ChEBI" id="CHEBI:77896"/>
        <dbReference type="EC" id="3.6.1.55"/>
    </reaction>
</comment>
<dbReference type="InterPro" id="IPR047127">
    <property type="entry name" value="MutT-like"/>
</dbReference>
<name>A0ABN0B1M1_9ACTN</name>
<proteinExistence type="inferred from homology"/>
<evidence type="ECO:0000256" key="2">
    <source>
        <dbReference type="ARBA" id="ARBA00005582"/>
    </source>
</evidence>
<evidence type="ECO:0000256" key="10">
    <source>
        <dbReference type="ARBA" id="ARBA00035861"/>
    </source>
</evidence>
<reference evidence="14 15" key="1">
    <citation type="submission" date="2010-08" db="EMBL/GenBank/DDBJ databases">
        <authorList>
            <person name="Durkin A.S."/>
            <person name="Madupu R."/>
            <person name="Torralba M."/>
            <person name="Gillis M."/>
            <person name="Methe B."/>
            <person name="Sutton G."/>
            <person name="Nelson K.E."/>
        </authorList>
    </citation>
    <scope>NUCLEOTIDE SEQUENCE [LARGE SCALE GENOMIC DNA]</scope>
    <source>
        <strain evidence="14 15">PB189-T1-4</strain>
    </source>
</reference>
<evidence type="ECO:0000256" key="11">
    <source>
        <dbReference type="ARBA" id="ARBA00038905"/>
    </source>
</evidence>
<dbReference type="InterPro" id="IPR020476">
    <property type="entry name" value="Nudix_hydrolase"/>
</dbReference>
<evidence type="ECO:0000259" key="13">
    <source>
        <dbReference type="PROSITE" id="PS51462"/>
    </source>
</evidence>
<protein>
    <recommendedName>
        <fullName evidence="11">8-oxo-dGTP diphosphatase</fullName>
        <ecNumber evidence="11">3.6.1.55</ecNumber>
    </recommendedName>
</protein>
<accession>A0ABN0B1M1</accession>
<gene>
    <name evidence="14" type="ORF">HMPREF9248_0775</name>
</gene>